<evidence type="ECO:0008006" key="12">
    <source>
        <dbReference type="Google" id="ProtNLM"/>
    </source>
</evidence>
<organism evidence="10 11">
    <name type="scientific">Proteiniphilum saccharofermentans</name>
    <dbReference type="NCBI Taxonomy" id="1642647"/>
    <lineage>
        <taxon>Bacteria</taxon>
        <taxon>Pseudomonadati</taxon>
        <taxon>Bacteroidota</taxon>
        <taxon>Bacteroidia</taxon>
        <taxon>Bacteroidales</taxon>
        <taxon>Dysgonomonadaceae</taxon>
        <taxon>Proteiniphilum</taxon>
    </lineage>
</organism>
<keyword evidence="3 7" id="KW-0812">Transmembrane</keyword>
<feature type="transmembrane region" description="Helical" evidence="7">
    <location>
        <begin position="20"/>
        <end position="38"/>
    </location>
</feature>
<comment type="similarity">
    <text evidence="6">Belongs to the ABC-4 integral membrane protein family.</text>
</comment>
<evidence type="ECO:0000256" key="5">
    <source>
        <dbReference type="ARBA" id="ARBA00023136"/>
    </source>
</evidence>
<dbReference type="STRING" id="1642647.PSM36_1962"/>
<keyword evidence="11" id="KW-1185">Reference proteome</keyword>
<dbReference type="AlphaFoldDB" id="A0A1R3SZ48"/>
<dbReference type="KEGG" id="psac:PSM36_1962"/>
<dbReference type="EMBL" id="LT605205">
    <property type="protein sequence ID" value="SCD20771.1"/>
    <property type="molecule type" value="Genomic_DNA"/>
</dbReference>
<evidence type="ECO:0000256" key="4">
    <source>
        <dbReference type="ARBA" id="ARBA00022989"/>
    </source>
</evidence>
<keyword evidence="4 7" id="KW-1133">Transmembrane helix</keyword>
<dbReference type="GO" id="GO:0022857">
    <property type="term" value="F:transmembrane transporter activity"/>
    <property type="evidence" value="ECO:0007669"/>
    <property type="project" value="TreeGrafter"/>
</dbReference>
<evidence type="ECO:0000313" key="10">
    <source>
        <dbReference type="EMBL" id="SCD20771.1"/>
    </source>
</evidence>
<dbReference type="GO" id="GO:0005886">
    <property type="term" value="C:plasma membrane"/>
    <property type="evidence" value="ECO:0007669"/>
    <property type="project" value="UniProtKB-SubCell"/>
</dbReference>
<proteinExistence type="inferred from homology"/>
<feature type="transmembrane region" description="Helical" evidence="7">
    <location>
        <begin position="309"/>
        <end position="330"/>
    </location>
</feature>
<dbReference type="InterPro" id="IPR025857">
    <property type="entry name" value="MacB_PCD"/>
</dbReference>
<evidence type="ECO:0000259" key="9">
    <source>
        <dbReference type="Pfam" id="PF12704"/>
    </source>
</evidence>
<sequence>MNIFSLNRKQIKAKPLSSILNIFLFATGVAIISFLFLTTEKIENQLNNNVAGIDLVVGAKGSPLQLILAGIYHIDHPTGNIQYKEALELTKNPLIKQAVPLALGDSYRGFRIVGTDQTFPELYHGQLKEGMLWKTDFEANIGSKVAEKTGLKIGDSFTGVHGFIEEAGHAHDEHEYIVTGIFEETGTVLDQLILTNIASVWKIHEHHHEHHDDEHMESEGAHVAEAEGAHDHHHDDEHVDAHEHGHDYAHHSDDNKEITLLLVKYTNPMGAITLPRLVNSSTNMQAASPALEINRLYSLMGVGVHTIRLIAGFIIIISAFSIFISLLNSLKERKYELALIRSMGGSRNKLFSLVVMEGIIIAFIGYLLGLALSRLGMLLVSYYTETNYHYSLQQWFNINDFYFLFVSLIIGLLSALIPAIKAMRTDISKTLSE</sequence>
<reference evidence="10 11" key="1">
    <citation type="submission" date="2016-08" db="EMBL/GenBank/DDBJ databases">
        <authorList>
            <person name="Seilhamer J.J."/>
        </authorList>
    </citation>
    <scope>NUCLEOTIDE SEQUENCE [LARGE SCALE GENOMIC DNA]</scope>
    <source>
        <strain evidence="10">M3/6</strain>
    </source>
</reference>
<feature type="transmembrane region" description="Helical" evidence="7">
    <location>
        <begin position="401"/>
        <end position="420"/>
    </location>
</feature>
<evidence type="ECO:0000256" key="1">
    <source>
        <dbReference type="ARBA" id="ARBA00004651"/>
    </source>
</evidence>
<keyword evidence="5 7" id="KW-0472">Membrane</keyword>
<evidence type="ECO:0000259" key="8">
    <source>
        <dbReference type="Pfam" id="PF02687"/>
    </source>
</evidence>
<dbReference type="PANTHER" id="PTHR30572:SF4">
    <property type="entry name" value="ABC TRANSPORTER PERMEASE YTRF"/>
    <property type="match status" value="1"/>
</dbReference>
<evidence type="ECO:0000256" key="7">
    <source>
        <dbReference type="SAM" id="Phobius"/>
    </source>
</evidence>
<dbReference type="Pfam" id="PF12704">
    <property type="entry name" value="MacB_PCD"/>
    <property type="match status" value="1"/>
</dbReference>
<feature type="transmembrane region" description="Helical" evidence="7">
    <location>
        <begin position="350"/>
        <end position="372"/>
    </location>
</feature>
<dbReference type="RefSeq" id="WP_076930721.1">
    <property type="nucleotide sequence ID" value="NZ_LT605205.1"/>
</dbReference>
<gene>
    <name evidence="10" type="ORF">PSM36_1962</name>
</gene>
<protein>
    <recommendedName>
        <fullName evidence="12">ABC transport system permease protein</fullName>
    </recommendedName>
</protein>
<comment type="subcellular location">
    <subcellularLocation>
        <location evidence="1">Cell membrane</location>
        <topology evidence="1">Multi-pass membrane protein</topology>
    </subcellularLocation>
</comment>
<name>A0A1R3SZ48_9BACT</name>
<keyword evidence="2" id="KW-1003">Cell membrane</keyword>
<feature type="domain" description="ABC3 transporter permease C-terminal" evidence="8">
    <location>
        <begin position="309"/>
        <end position="426"/>
    </location>
</feature>
<dbReference type="InterPro" id="IPR003838">
    <property type="entry name" value="ABC3_permease_C"/>
</dbReference>
<evidence type="ECO:0000256" key="2">
    <source>
        <dbReference type="ARBA" id="ARBA00022475"/>
    </source>
</evidence>
<dbReference type="Pfam" id="PF02687">
    <property type="entry name" value="FtsX"/>
    <property type="match status" value="1"/>
</dbReference>
<accession>A0A1R3SZ48</accession>
<dbReference type="Proteomes" id="UP000187464">
    <property type="component" value="Chromosome I"/>
</dbReference>
<dbReference type="InterPro" id="IPR050250">
    <property type="entry name" value="Macrolide_Exporter_MacB"/>
</dbReference>
<evidence type="ECO:0000313" key="11">
    <source>
        <dbReference type="Proteomes" id="UP000187464"/>
    </source>
</evidence>
<evidence type="ECO:0000256" key="6">
    <source>
        <dbReference type="ARBA" id="ARBA00038076"/>
    </source>
</evidence>
<feature type="domain" description="MacB-like periplasmic core" evidence="9">
    <location>
        <begin position="18"/>
        <end position="199"/>
    </location>
</feature>
<dbReference type="PANTHER" id="PTHR30572">
    <property type="entry name" value="MEMBRANE COMPONENT OF TRANSPORTER-RELATED"/>
    <property type="match status" value="1"/>
</dbReference>
<evidence type="ECO:0000256" key="3">
    <source>
        <dbReference type="ARBA" id="ARBA00022692"/>
    </source>
</evidence>